<name>A0A443NQB8_9MAGN</name>
<keyword evidence="3" id="KW-1185">Reference proteome</keyword>
<dbReference type="GO" id="GO:0008233">
    <property type="term" value="F:peptidase activity"/>
    <property type="evidence" value="ECO:0007669"/>
    <property type="project" value="UniProtKB-KW"/>
</dbReference>
<accession>A0A443NQB8</accession>
<reference evidence="2 3" key="1">
    <citation type="journal article" date="2019" name="Nat. Plants">
        <title>Stout camphor tree genome fills gaps in understanding of flowering plant genome evolution.</title>
        <authorList>
            <person name="Chaw S.M."/>
            <person name="Liu Y.C."/>
            <person name="Wu Y.W."/>
            <person name="Wang H.Y."/>
            <person name="Lin C.I."/>
            <person name="Wu C.S."/>
            <person name="Ke H.M."/>
            <person name="Chang L.Y."/>
            <person name="Hsu C.Y."/>
            <person name="Yang H.T."/>
            <person name="Sudianto E."/>
            <person name="Hsu M.H."/>
            <person name="Wu K.P."/>
            <person name="Wang L.N."/>
            <person name="Leebens-Mack J.H."/>
            <person name="Tsai I.J."/>
        </authorList>
    </citation>
    <scope>NUCLEOTIDE SEQUENCE [LARGE SCALE GENOMIC DNA]</scope>
    <source>
        <strain evidence="3">cv. Chaw 1501</strain>
        <tissue evidence="2">Young leaves</tissue>
    </source>
</reference>
<sequence length="91" mass="10533">MVFFLLVSSSFLFHSFPTMARQIYSTIESEGDNNQLQTYIVHVKQPETTVFATSIDREAWYRSFLRAGIASLDEPRMVYTYNNVIVASLRD</sequence>
<protein>
    <submittedName>
        <fullName evidence="2">Subtilisin-like protein protease SBT1.7</fullName>
    </submittedName>
</protein>
<keyword evidence="2" id="KW-0378">Hydrolase</keyword>
<evidence type="ECO:0000313" key="3">
    <source>
        <dbReference type="Proteomes" id="UP000283530"/>
    </source>
</evidence>
<dbReference type="GO" id="GO:0006508">
    <property type="term" value="P:proteolysis"/>
    <property type="evidence" value="ECO:0007669"/>
    <property type="project" value="UniProtKB-KW"/>
</dbReference>
<keyword evidence="2" id="KW-0645">Protease</keyword>
<dbReference type="Gene3D" id="3.30.70.80">
    <property type="entry name" value="Peptidase S8 propeptide/proteinase inhibitor I9"/>
    <property type="match status" value="1"/>
</dbReference>
<organism evidence="2 3">
    <name type="scientific">Cinnamomum micranthum f. kanehirae</name>
    <dbReference type="NCBI Taxonomy" id="337451"/>
    <lineage>
        <taxon>Eukaryota</taxon>
        <taxon>Viridiplantae</taxon>
        <taxon>Streptophyta</taxon>
        <taxon>Embryophyta</taxon>
        <taxon>Tracheophyta</taxon>
        <taxon>Spermatophyta</taxon>
        <taxon>Magnoliopsida</taxon>
        <taxon>Magnoliidae</taxon>
        <taxon>Laurales</taxon>
        <taxon>Lauraceae</taxon>
        <taxon>Cinnamomum</taxon>
    </lineage>
</organism>
<feature type="signal peptide" evidence="1">
    <location>
        <begin position="1"/>
        <end position="20"/>
    </location>
</feature>
<evidence type="ECO:0000256" key="1">
    <source>
        <dbReference type="SAM" id="SignalP"/>
    </source>
</evidence>
<dbReference type="OrthoDB" id="1738212at2759"/>
<dbReference type="EMBL" id="QPKB01000003">
    <property type="protein sequence ID" value="RWR80715.1"/>
    <property type="molecule type" value="Genomic_DNA"/>
</dbReference>
<proteinExistence type="predicted"/>
<keyword evidence="1" id="KW-0732">Signal</keyword>
<dbReference type="Proteomes" id="UP000283530">
    <property type="component" value="Unassembled WGS sequence"/>
</dbReference>
<comment type="caution">
    <text evidence="2">The sequence shown here is derived from an EMBL/GenBank/DDBJ whole genome shotgun (WGS) entry which is preliminary data.</text>
</comment>
<feature type="chain" id="PRO_5019375567" evidence="1">
    <location>
        <begin position="21"/>
        <end position="91"/>
    </location>
</feature>
<gene>
    <name evidence="2" type="ORF">CKAN_00936800</name>
</gene>
<dbReference type="AlphaFoldDB" id="A0A443NQB8"/>
<evidence type="ECO:0000313" key="2">
    <source>
        <dbReference type="EMBL" id="RWR80715.1"/>
    </source>
</evidence>
<dbReference type="InterPro" id="IPR037045">
    <property type="entry name" value="S8pro/Inhibitor_I9_sf"/>
</dbReference>